<dbReference type="AlphaFoldDB" id="A0A7R8V760"/>
<keyword evidence="2" id="KW-1185">Reference proteome</keyword>
<evidence type="ECO:0000313" key="2">
    <source>
        <dbReference type="Proteomes" id="UP000594454"/>
    </source>
</evidence>
<organism evidence="1 2">
    <name type="scientific">Hermetia illucens</name>
    <name type="common">Black soldier fly</name>
    <dbReference type="NCBI Taxonomy" id="343691"/>
    <lineage>
        <taxon>Eukaryota</taxon>
        <taxon>Metazoa</taxon>
        <taxon>Ecdysozoa</taxon>
        <taxon>Arthropoda</taxon>
        <taxon>Hexapoda</taxon>
        <taxon>Insecta</taxon>
        <taxon>Pterygota</taxon>
        <taxon>Neoptera</taxon>
        <taxon>Endopterygota</taxon>
        <taxon>Diptera</taxon>
        <taxon>Brachycera</taxon>
        <taxon>Stratiomyomorpha</taxon>
        <taxon>Stratiomyidae</taxon>
        <taxon>Hermetiinae</taxon>
        <taxon>Hermetia</taxon>
    </lineage>
</organism>
<dbReference type="Proteomes" id="UP000594454">
    <property type="component" value="Chromosome 7"/>
</dbReference>
<sequence length="75" mass="8840">MQAKSNLQLYAKASGDLCKKDVSHLSVFMEENITWPVVVAEAKLIELMFHPTFELLQNLNRFIRYHQSFRLRKDT</sequence>
<gene>
    <name evidence="1" type="ORF">HERILL_LOCUS16347</name>
</gene>
<name>A0A7R8V760_HERIL</name>
<evidence type="ECO:0000313" key="1">
    <source>
        <dbReference type="EMBL" id="CAD7094119.1"/>
    </source>
</evidence>
<accession>A0A7R8V760</accession>
<proteinExistence type="predicted"/>
<dbReference type="EMBL" id="LR899015">
    <property type="protein sequence ID" value="CAD7094119.1"/>
    <property type="molecule type" value="Genomic_DNA"/>
</dbReference>
<reference evidence="1 2" key="1">
    <citation type="submission" date="2020-11" db="EMBL/GenBank/DDBJ databases">
        <authorList>
            <person name="Wallbank WR R."/>
            <person name="Pardo Diaz C."/>
            <person name="Kozak K."/>
            <person name="Martin S."/>
            <person name="Jiggins C."/>
            <person name="Moest M."/>
            <person name="Warren A I."/>
            <person name="Generalovic N T."/>
            <person name="Byers J.R.P. K."/>
            <person name="Montejo-Kovacevich G."/>
            <person name="Yen C E."/>
        </authorList>
    </citation>
    <scope>NUCLEOTIDE SEQUENCE [LARGE SCALE GENOMIC DNA]</scope>
</reference>
<protein>
    <submittedName>
        <fullName evidence="1">Uncharacterized protein</fullName>
    </submittedName>
</protein>
<dbReference type="InParanoid" id="A0A7R8V760"/>